<dbReference type="AlphaFoldDB" id="A0A8H6XX40"/>
<accession>A0A8H6XX40</accession>
<reference evidence="2" key="1">
    <citation type="submission" date="2020-05" db="EMBL/GenBank/DDBJ databases">
        <title>Mycena genomes resolve the evolution of fungal bioluminescence.</title>
        <authorList>
            <person name="Tsai I.J."/>
        </authorList>
    </citation>
    <scope>NUCLEOTIDE SEQUENCE</scope>
    <source>
        <strain evidence="2">CCC161011</strain>
    </source>
</reference>
<gene>
    <name evidence="2" type="ORF">MVEN_01285000</name>
</gene>
<feature type="region of interest" description="Disordered" evidence="1">
    <location>
        <begin position="1"/>
        <end position="120"/>
    </location>
</feature>
<organism evidence="2 3">
    <name type="scientific">Mycena venus</name>
    <dbReference type="NCBI Taxonomy" id="2733690"/>
    <lineage>
        <taxon>Eukaryota</taxon>
        <taxon>Fungi</taxon>
        <taxon>Dikarya</taxon>
        <taxon>Basidiomycota</taxon>
        <taxon>Agaricomycotina</taxon>
        <taxon>Agaricomycetes</taxon>
        <taxon>Agaricomycetidae</taxon>
        <taxon>Agaricales</taxon>
        <taxon>Marasmiineae</taxon>
        <taxon>Mycenaceae</taxon>
        <taxon>Mycena</taxon>
    </lineage>
</organism>
<dbReference type="Proteomes" id="UP000620124">
    <property type="component" value="Unassembled WGS sequence"/>
</dbReference>
<evidence type="ECO:0000313" key="2">
    <source>
        <dbReference type="EMBL" id="KAF7349845.1"/>
    </source>
</evidence>
<feature type="compositionally biased region" description="Pro residues" evidence="1">
    <location>
        <begin position="17"/>
        <end position="38"/>
    </location>
</feature>
<evidence type="ECO:0000313" key="3">
    <source>
        <dbReference type="Proteomes" id="UP000620124"/>
    </source>
</evidence>
<name>A0A8H6XX40_9AGAR</name>
<protein>
    <submittedName>
        <fullName evidence="2">Uncharacterized protein</fullName>
    </submittedName>
</protein>
<dbReference type="EMBL" id="JACAZI010000010">
    <property type="protein sequence ID" value="KAF7349845.1"/>
    <property type="molecule type" value="Genomic_DNA"/>
</dbReference>
<comment type="caution">
    <text evidence="2">The sequence shown here is derived from an EMBL/GenBank/DDBJ whole genome shotgun (WGS) entry which is preliminary data.</text>
</comment>
<keyword evidence="3" id="KW-1185">Reference proteome</keyword>
<evidence type="ECO:0000256" key="1">
    <source>
        <dbReference type="SAM" id="MobiDB-lite"/>
    </source>
</evidence>
<feature type="compositionally biased region" description="Pro residues" evidence="1">
    <location>
        <begin position="63"/>
        <end position="77"/>
    </location>
</feature>
<proteinExistence type="predicted"/>
<sequence length="120" mass="12120">MSIKAKHSAEGVYAPGWAPPPPPEPAAPEPPAAPPAPAPGGWRTVHAPHVPRRKQLRVAAAPAPAPPPPAPAAPAPELPAWAQWRPNPLLAPGTAAGPSVSVVVPPPRSGLFGARTPPPK</sequence>